<dbReference type="InterPro" id="IPR014721">
    <property type="entry name" value="Ribsml_uS5_D2-typ_fold_subgr"/>
</dbReference>
<dbReference type="RefSeq" id="WP_144682991.1">
    <property type="nucleotide sequence ID" value="NZ_VLLC01000005.1"/>
</dbReference>
<dbReference type="Proteomes" id="UP000318307">
    <property type="component" value="Unassembled WGS sequence"/>
</dbReference>
<dbReference type="GO" id="GO:0004176">
    <property type="term" value="F:ATP-dependent peptidase activity"/>
    <property type="evidence" value="ECO:0007669"/>
    <property type="project" value="InterPro"/>
</dbReference>
<keyword evidence="3" id="KW-1185">Reference proteome</keyword>
<gene>
    <name evidence="2" type="ORF">LZ24_01025</name>
</gene>
<dbReference type="InterPro" id="IPR020568">
    <property type="entry name" value="Ribosomal_Su5_D2-typ_SF"/>
</dbReference>
<dbReference type="GO" id="GO:0006508">
    <property type="term" value="P:proteolysis"/>
    <property type="evidence" value="ECO:0007669"/>
    <property type="project" value="UniProtKB-KW"/>
</dbReference>
<dbReference type="SUPFAM" id="SSF54211">
    <property type="entry name" value="Ribosomal protein S5 domain 2-like"/>
    <property type="match status" value="1"/>
</dbReference>
<dbReference type="InterPro" id="IPR008269">
    <property type="entry name" value="Lon_proteolytic"/>
</dbReference>
<name>A0A562RZ39_9BACT</name>
<dbReference type="EMBL" id="VLLC01000005">
    <property type="protein sequence ID" value="TWI74419.1"/>
    <property type="molecule type" value="Genomic_DNA"/>
</dbReference>
<reference evidence="2 3" key="1">
    <citation type="submission" date="2019-07" db="EMBL/GenBank/DDBJ databases">
        <title>Genome sequencing of 100 strains of the haloalkaliphilic chemolithoautotrophic sulfur-oxidizing bacterium Thioalkalivibrio.</title>
        <authorList>
            <person name="Muyzer G."/>
        </authorList>
    </citation>
    <scope>NUCLEOTIDE SEQUENCE [LARGE SCALE GENOMIC DNA]</scope>
    <source>
        <strain evidence="2 3">ASO4-4</strain>
    </source>
</reference>
<feature type="domain" description="Lon proteolytic" evidence="1">
    <location>
        <begin position="157"/>
        <end position="230"/>
    </location>
</feature>
<evidence type="ECO:0000259" key="1">
    <source>
        <dbReference type="Pfam" id="PF05362"/>
    </source>
</evidence>
<keyword evidence="2" id="KW-0645">Protease</keyword>
<dbReference type="Pfam" id="PF05362">
    <property type="entry name" value="Lon_C"/>
    <property type="match status" value="1"/>
</dbReference>
<sequence length="680" mass="77717">MSSVFIRYLHFLMNSHGGPDVFRAFLRNASQRFPDFSNPESEKAFFKLDAALEKRPSCRILLHRRLLLEGLMQKDPWIMGLCKQICPASFPFHLKDRVEGLCFPVFFQNSAPRWWLILADEELADMVIYDADDSFRESILRAAEWAGVSAGVHILPVDTPEGAATQQGASAGLAFFLAFCSLKRQKDYPVGLGATGWLGENGDILPVAGLREKRDWAENVRMRFFLLPEACCEPHWASSDPVCLGVNNISDALLCMEAFEDGMDFSGILWSKDARACLDDFIKIPFFKLRRMVQEERFQKHLEDYIKEDGAWKKIFILIHESIVKGELEKALLLKDSCLPLLSRMPDQTNLHFLWAFACFFLELRRGHPERAASMAEKMLCHQQAVEWDDTCRNIWRIGISLDLIHKFHDRYRFDEPLPDWVMPLVEKSCHKLSIRKQRAGLAADTGLGALCGTLSQHFGFQQNYEVSVYWAEKSIWAFGGRENTEMRESWIRAFHYLFYAACDAGDEAAAEDAFLMVAGGISPEKFMLKKRHTPWERALFARFGAEAGTSSLKEYLVKNLWPEALGKKGHPWQLIWHNVGRMARSLGDEKAALIAQKESLRCCLDRMGGPTIRMMALLPLSEMASMGRLDPQRATNCLAMVQSSIPEKDWGITIPDNADLDWLHGFNAMRKKWFPFSYR</sequence>
<dbReference type="GO" id="GO:0004252">
    <property type="term" value="F:serine-type endopeptidase activity"/>
    <property type="evidence" value="ECO:0007669"/>
    <property type="project" value="InterPro"/>
</dbReference>
<comment type="caution">
    <text evidence="2">The sequence shown here is derived from an EMBL/GenBank/DDBJ whole genome shotgun (WGS) entry which is preliminary data.</text>
</comment>
<evidence type="ECO:0000313" key="2">
    <source>
        <dbReference type="EMBL" id="TWI74419.1"/>
    </source>
</evidence>
<accession>A0A562RZ39</accession>
<evidence type="ECO:0000313" key="3">
    <source>
        <dbReference type="Proteomes" id="UP000318307"/>
    </source>
</evidence>
<keyword evidence="2" id="KW-0378">Hydrolase</keyword>
<dbReference type="OrthoDB" id="5421591at2"/>
<dbReference type="Gene3D" id="3.30.230.10">
    <property type="match status" value="1"/>
</dbReference>
<organism evidence="2 3">
    <name type="scientific">Desulfobotulus alkaliphilus</name>
    <dbReference type="NCBI Taxonomy" id="622671"/>
    <lineage>
        <taxon>Bacteria</taxon>
        <taxon>Pseudomonadati</taxon>
        <taxon>Thermodesulfobacteriota</taxon>
        <taxon>Desulfobacteria</taxon>
        <taxon>Desulfobacterales</taxon>
        <taxon>Desulfobacteraceae</taxon>
        <taxon>Desulfobotulus</taxon>
    </lineage>
</organism>
<dbReference type="AlphaFoldDB" id="A0A562RZ39"/>
<proteinExistence type="predicted"/>
<protein>
    <submittedName>
        <fullName evidence="2">Lon protease-like protein</fullName>
    </submittedName>
</protein>